<gene>
    <name evidence="2" type="ORF">A5888_003486</name>
    <name evidence="1" type="ORF">A5888_003780</name>
</gene>
<name>A0A242K1Z5_9ENTE</name>
<keyword evidence="3" id="KW-1185">Reference proteome</keyword>
<reference evidence="2" key="2">
    <citation type="submission" date="2017-05" db="EMBL/GenBank/DDBJ databases">
        <authorList>
            <consortium name="The Broad Institute Genomics Platform"/>
            <consortium name="The Broad Institute Genomic Center for Infectious Diseases"/>
            <person name="Earl A."/>
            <person name="Manson A."/>
            <person name="Schwartman J."/>
            <person name="Gilmore M."/>
            <person name="Abouelleil A."/>
            <person name="Cao P."/>
            <person name="Chapman S."/>
            <person name="Cusick C."/>
            <person name="Shea T."/>
            <person name="Young S."/>
            <person name="Neafsey D."/>
            <person name="Nusbaum C."/>
            <person name="Birren B."/>
        </authorList>
    </citation>
    <scope>NUCLEOTIDE SEQUENCE</scope>
    <source>
        <strain evidence="2">9E7_DIV0242</strain>
    </source>
</reference>
<evidence type="ECO:0000313" key="1">
    <source>
        <dbReference type="EMBL" id="OTP11681.1"/>
    </source>
</evidence>
<dbReference type="EMBL" id="NGMM01000007">
    <property type="protein sequence ID" value="OTP11681.1"/>
    <property type="molecule type" value="Genomic_DNA"/>
</dbReference>
<dbReference type="EMBL" id="CP147247">
    <property type="protein sequence ID" value="WYJ91718.1"/>
    <property type="molecule type" value="Genomic_DNA"/>
</dbReference>
<reference evidence="1" key="1">
    <citation type="submission" date="2017-05" db="EMBL/GenBank/DDBJ databases">
        <title>The Genome Sequence of Enterococcus sp. 9E7_DIV0242.</title>
        <authorList>
            <consortium name="The Broad Institute Genomics Platform"/>
            <consortium name="The Broad Institute Genomic Center for Infectious Diseases"/>
            <person name="Earl A."/>
            <person name="Manson A."/>
            <person name="Schwartman J."/>
            <person name="Gilmore M."/>
            <person name="Abouelleil A."/>
            <person name="Cao P."/>
            <person name="Chapman S."/>
            <person name="Cusick C."/>
            <person name="Shea T."/>
            <person name="Young S."/>
            <person name="Neafsey D."/>
            <person name="Nusbaum C."/>
            <person name="Birren B."/>
        </authorList>
    </citation>
    <scope>NUCLEOTIDE SEQUENCE [LARGE SCALE GENOMIC DNA]</scope>
    <source>
        <strain evidence="1">9E7_DIV0242</strain>
    </source>
</reference>
<evidence type="ECO:0000313" key="3">
    <source>
        <dbReference type="Proteomes" id="UP000195141"/>
    </source>
</evidence>
<dbReference type="RefSeq" id="WP_086350758.1">
    <property type="nucleotide sequence ID" value="NZ_CP147247.1"/>
</dbReference>
<reference evidence="2" key="3">
    <citation type="submission" date="2024-03" db="EMBL/GenBank/DDBJ databases">
        <title>The Genome Sequence of Enterococcus sp. DIV0242b.</title>
        <authorList>
            <consortium name="The Broad Institute Genomics Platform"/>
            <consortium name="The Broad Institute Microbial Omics Core"/>
            <consortium name="The Broad Institute Genomic Center for Infectious Diseases"/>
            <person name="Earl A."/>
            <person name="Manson A."/>
            <person name="Gilmore M."/>
            <person name="Schwartman J."/>
            <person name="Shea T."/>
            <person name="Abouelleil A."/>
            <person name="Cao P."/>
            <person name="Chapman S."/>
            <person name="Cusick C."/>
            <person name="Young S."/>
            <person name="Neafsey D."/>
            <person name="Nusbaum C."/>
            <person name="Birren B."/>
        </authorList>
    </citation>
    <scope>NUCLEOTIDE SEQUENCE</scope>
    <source>
        <strain evidence="2">9E7_DIV0242</strain>
    </source>
</reference>
<organism evidence="1">
    <name type="scientific">Candidatus Enterococcus clewellii</name>
    <dbReference type="NCBI Taxonomy" id="1834193"/>
    <lineage>
        <taxon>Bacteria</taxon>
        <taxon>Bacillati</taxon>
        <taxon>Bacillota</taxon>
        <taxon>Bacilli</taxon>
        <taxon>Lactobacillales</taxon>
        <taxon>Enterococcaceae</taxon>
        <taxon>Enterococcus</taxon>
    </lineage>
</organism>
<accession>A0A242K1Z5</accession>
<sequence length="209" mass="24835">MDAYRRKLAQTTEQQFITIACNRDRIGRRLSEEKQEKLCQLAQAEGERLGKQLRQDFPEMRPSEIAEVFGVTVSYKEYTIHESFTSIGYFEVPNQIVVNKKLKEKDAYFKEQKLPEMQFDRWKEIVIAHELFHYIQEQTPELFVNQYRVELWKLGPYHHQSSFSLLGEVAGMAFAKSLLDLPFYPGVIEWYLLYAYFPEKMKQQAEMLL</sequence>
<dbReference type="Proteomes" id="UP000195141">
    <property type="component" value="Chromosome"/>
</dbReference>
<protein>
    <submittedName>
        <fullName evidence="1">Uncharacterized protein</fullName>
    </submittedName>
</protein>
<proteinExistence type="predicted"/>
<evidence type="ECO:0000313" key="2">
    <source>
        <dbReference type="EMBL" id="WYJ91718.1"/>
    </source>
</evidence>
<dbReference type="OrthoDB" id="1842465at2"/>
<dbReference type="AlphaFoldDB" id="A0A242K1Z5"/>